<dbReference type="PROSITE" id="PS50927">
    <property type="entry name" value="BULB_LECTIN"/>
    <property type="match status" value="1"/>
</dbReference>
<dbReference type="InterPro" id="IPR003609">
    <property type="entry name" value="Pan_app"/>
</dbReference>
<evidence type="ECO:0000256" key="3">
    <source>
        <dbReference type="ARBA" id="ARBA00023180"/>
    </source>
</evidence>
<evidence type="ECO:0000256" key="2">
    <source>
        <dbReference type="ARBA" id="ARBA00023157"/>
    </source>
</evidence>
<dbReference type="Proteomes" id="UP001187471">
    <property type="component" value="Unassembled WGS sequence"/>
</dbReference>
<keyword evidence="7" id="KW-1185">Reference proteome</keyword>
<protein>
    <submittedName>
        <fullName evidence="6">Uncharacterized protein</fullName>
    </submittedName>
</protein>
<dbReference type="EMBL" id="JAVXUO010000922">
    <property type="protein sequence ID" value="KAK2987956.1"/>
    <property type="molecule type" value="Genomic_DNA"/>
</dbReference>
<reference evidence="6" key="1">
    <citation type="submission" date="2022-12" db="EMBL/GenBank/DDBJ databases">
        <title>Draft genome assemblies for two species of Escallonia (Escalloniales).</title>
        <authorList>
            <person name="Chanderbali A."/>
            <person name="Dervinis C."/>
            <person name="Anghel I."/>
            <person name="Soltis D."/>
            <person name="Soltis P."/>
            <person name="Zapata F."/>
        </authorList>
    </citation>
    <scope>NUCLEOTIDE SEQUENCE</scope>
    <source>
        <strain evidence="6">UCBG92.1500</strain>
        <tissue evidence="6">Leaf</tissue>
    </source>
</reference>
<evidence type="ECO:0000313" key="7">
    <source>
        <dbReference type="Proteomes" id="UP001187471"/>
    </source>
</evidence>
<dbReference type="PROSITE" id="PS50948">
    <property type="entry name" value="PAN"/>
    <property type="match status" value="1"/>
</dbReference>
<dbReference type="Pfam" id="PF00954">
    <property type="entry name" value="S_locus_glycop"/>
    <property type="match status" value="1"/>
</dbReference>
<comment type="caution">
    <text evidence="6">The sequence shown here is derived from an EMBL/GenBank/DDBJ whole genome shotgun (WGS) entry which is preliminary data.</text>
</comment>
<accession>A0AA88RXQ2</accession>
<evidence type="ECO:0000259" key="5">
    <source>
        <dbReference type="PROSITE" id="PS50948"/>
    </source>
</evidence>
<dbReference type="SUPFAM" id="SSF51110">
    <property type="entry name" value="alpha-D-mannose-specific plant lectins"/>
    <property type="match status" value="1"/>
</dbReference>
<keyword evidence="3" id="KW-0325">Glycoprotein</keyword>
<keyword evidence="1" id="KW-0732">Signal</keyword>
<dbReference type="SMART" id="SM00108">
    <property type="entry name" value="B_lectin"/>
    <property type="match status" value="1"/>
</dbReference>
<organism evidence="6 7">
    <name type="scientific">Escallonia rubra</name>
    <dbReference type="NCBI Taxonomy" id="112253"/>
    <lineage>
        <taxon>Eukaryota</taxon>
        <taxon>Viridiplantae</taxon>
        <taxon>Streptophyta</taxon>
        <taxon>Embryophyta</taxon>
        <taxon>Tracheophyta</taxon>
        <taxon>Spermatophyta</taxon>
        <taxon>Magnoliopsida</taxon>
        <taxon>eudicotyledons</taxon>
        <taxon>Gunneridae</taxon>
        <taxon>Pentapetalae</taxon>
        <taxon>asterids</taxon>
        <taxon>campanulids</taxon>
        <taxon>Escalloniales</taxon>
        <taxon>Escalloniaceae</taxon>
        <taxon>Escallonia</taxon>
    </lineage>
</organism>
<dbReference type="InterPro" id="IPR000858">
    <property type="entry name" value="S_locus_glycoprot_dom"/>
</dbReference>
<dbReference type="PANTHER" id="PTHR32444:SF235">
    <property type="entry name" value="OS01G0783900 PROTEIN"/>
    <property type="match status" value="1"/>
</dbReference>
<name>A0AA88RXQ2_9ASTE</name>
<feature type="domain" description="Apple" evidence="5">
    <location>
        <begin position="319"/>
        <end position="412"/>
    </location>
</feature>
<evidence type="ECO:0000256" key="1">
    <source>
        <dbReference type="ARBA" id="ARBA00022729"/>
    </source>
</evidence>
<dbReference type="Pfam" id="PF01453">
    <property type="entry name" value="B_lectin"/>
    <property type="match status" value="1"/>
</dbReference>
<gene>
    <name evidence="6" type="ORF">RJ640_011219</name>
</gene>
<sequence>MTRNNSMSDSQSQTLVSAGKTFQLGFFTPFGSPSKNRYVGIWYCVDPKTVVWVANRDQPLSDYRGVLAIAEDGNLELLDASGKSYFSTSLESSGSQAPRSSITVRLFDDGNLVLLEDDHNFLWQSFVNQVTDTFIPGMNMDGSPKSTSWASRVDPAKADFTFQQDEEGDNCYIVWNRSTPYWKSGGGSNIFAPSQMFDAAVFLLTPRFNKTRNVSLLHKSSFQLQDISYYTTRLVMNYSGQIQYFSWDNKTTQWILHWSEPKDKCSVYDACGKFASCGTSIETNNSRSCKCLPGFKPSSPDNWKSTDFSSGCDREYPICKKDTFVHLSMMRVGDPDSFYEVESEQNCRVDCHGKCKCQAYSFIARNDSTRQRGSRSPAKTEKKCCFWTTDLSDLHDGYASADGGHNLSIRVAVSDPGTFCLKNSNPI</sequence>
<dbReference type="InterPro" id="IPR001480">
    <property type="entry name" value="Bulb-type_lectin_dom"/>
</dbReference>
<dbReference type="Pfam" id="PF08276">
    <property type="entry name" value="PAN_2"/>
    <property type="match status" value="1"/>
</dbReference>
<dbReference type="AlphaFoldDB" id="A0AA88RXQ2"/>
<feature type="domain" description="Bulb-type lectin" evidence="4">
    <location>
        <begin position="1"/>
        <end position="127"/>
    </location>
</feature>
<evidence type="ECO:0000313" key="6">
    <source>
        <dbReference type="EMBL" id="KAK2987956.1"/>
    </source>
</evidence>
<dbReference type="GO" id="GO:0048544">
    <property type="term" value="P:recognition of pollen"/>
    <property type="evidence" value="ECO:0007669"/>
    <property type="project" value="InterPro"/>
</dbReference>
<dbReference type="InterPro" id="IPR036426">
    <property type="entry name" value="Bulb-type_lectin_dom_sf"/>
</dbReference>
<dbReference type="PANTHER" id="PTHR32444">
    <property type="entry name" value="BULB-TYPE LECTIN DOMAIN-CONTAINING PROTEIN"/>
    <property type="match status" value="1"/>
</dbReference>
<keyword evidence="2" id="KW-1015">Disulfide bond</keyword>
<dbReference type="CDD" id="cd00028">
    <property type="entry name" value="B_lectin"/>
    <property type="match status" value="1"/>
</dbReference>
<proteinExistence type="predicted"/>
<evidence type="ECO:0000259" key="4">
    <source>
        <dbReference type="PROSITE" id="PS50927"/>
    </source>
</evidence>
<dbReference type="Gene3D" id="2.90.10.10">
    <property type="entry name" value="Bulb-type lectin domain"/>
    <property type="match status" value="1"/>
</dbReference>